<proteinExistence type="predicted"/>
<organism evidence="2 3">
    <name type="scientific">Rhizoctonia solani</name>
    <dbReference type="NCBI Taxonomy" id="456999"/>
    <lineage>
        <taxon>Eukaryota</taxon>
        <taxon>Fungi</taxon>
        <taxon>Dikarya</taxon>
        <taxon>Basidiomycota</taxon>
        <taxon>Agaricomycotina</taxon>
        <taxon>Agaricomycetes</taxon>
        <taxon>Cantharellales</taxon>
        <taxon>Ceratobasidiaceae</taxon>
        <taxon>Rhizoctonia</taxon>
    </lineage>
</organism>
<protein>
    <recommendedName>
        <fullName evidence="4">DUF2235 domain-containing protein</fullName>
    </recommendedName>
</protein>
<dbReference type="Proteomes" id="UP000663853">
    <property type="component" value="Unassembled WGS sequence"/>
</dbReference>
<accession>A0A8H2XBX0</accession>
<evidence type="ECO:0000256" key="1">
    <source>
        <dbReference type="SAM" id="MobiDB-lite"/>
    </source>
</evidence>
<gene>
    <name evidence="2" type="ORF">RDB_LOCUS10943</name>
</gene>
<reference evidence="2" key="1">
    <citation type="submission" date="2021-01" db="EMBL/GenBank/DDBJ databases">
        <authorList>
            <person name="Kaushik A."/>
        </authorList>
    </citation>
    <scope>NUCLEOTIDE SEQUENCE</scope>
    <source>
        <strain evidence="2">AG6-10EEA</strain>
    </source>
</reference>
<comment type="caution">
    <text evidence="2">The sequence shown here is derived from an EMBL/GenBank/DDBJ whole genome shotgun (WGS) entry which is preliminary data.</text>
</comment>
<dbReference type="AlphaFoldDB" id="A0A8H2XBX0"/>
<name>A0A8H2XBX0_9AGAM</name>
<dbReference type="EMBL" id="CAJMXA010000174">
    <property type="protein sequence ID" value="CAE6419785.1"/>
    <property type="molecule type" value="Genomic_DNA"/>
</dbReference>
<evidence type="ECO:0000313" key="3">
    <source>
        <dbReference type="Proteomes" id="UP000663853"/>
    </source>
</evidence>
<feature type="compositionally biased region" description="Pro residues" evidence="1">
    <location>
        <begin position="38"/>
        <end position="51"/>
    </location>
</feature>
<sequence>MPVTFSLTEQIGMLEVGPVPVLTASPVSESLDLSSPFYVPPHDLPTTLSPPEPKRTPSTRYKHPTRSHPVPKSSFPQVIPPENHKRSRTLALCFDGTGDQYDQDVNLPACVILV</sequence>
<feature type="region of interest" description="Disordered" evidence="1">
    <location>
        <begin position="35"/>
        <end position="83"/>
    </location>
</feature>
<evidence type="ECO:0000313" key="2">
    <source>
        <dbReference type="EMBL" id="CAE6419785.1"/>
    </source>
</evidence>
<evidence type="ECO:0008006" key="4">
    <source>
        <dbReference type="Google" id="ProtNLM"/>
    </source>
</evidence>